<keyword evidence="2" id="KW-1185">Reference proteome</keyword>
<name>A0A6I6IV38_9RHOB</name>
<dbReference type="AlphaFoldDB" id="A0A6I6IV38"/>
<accession>A0A6I6IV38</accession>
<dbReference type="KEGG" id="rom:EI983_17385"/>
<proteinExistence type="predicted"/>
<evidence type="ECO:0000313" key="1">
    <source>
        <dbReference type="EMBL" id="QGX99944.1"/>
    </source>
</evidence>
<sequence>MQMTKTHNELQNLAMRERAMAVSEREWKHRLRGYGYAIKDTSEGRVLTSIRNNTELCPLPGLLA</sequence>
<gene>
    <name evidence="1" type="ORF">EI983_17385</name>
</gene>
<protein>
    <submittedName>
        <fullName evidence="1">Uncharacterized protein</fullName>
    </submittedName>
</protein>
<dbReference type="OrthoDB" id="7874863at2"/>
<dbReference type="EMBL" id="CP034348">
    <property type="protein sequence ID" value="QGX99944.1"/>
    <property type="molecule type" value="Genomic_DNA"/>
</dbReference>
<dbReference type="Proteomes" id="UP000428330">
    <property type="component" value="Chromosome"/>
</dbReference>
<evidence type="ECO:0000313" key="2">
    <source>
        <dbReference type="Proteomes" id="UP000428330"/>
    </source>
</evidence>
<reference evidence="2" key="1">
    <citation type="submission" date="2018-12" db="EMBL/GenBank/DDBJ databases">
        <title>Complete genome sequence of Roseovarius sp. MME-070.</title>
        <authorList>
            <person name="Nam Y.-D."/>
            <person name="Kang J."/>
            <person name="Chung W.-H."/>
            <person name="Park Y.S."/>
        </authorList>
    </citation>
    <scope>NUCLEOTIDE SEQUENCE [LARGE SCALE GENOMIC DNA]</scope>
    <source>
        <strain evidence="2">MME-070</strain>
    </source>
</reference>
<organism evidence="1 2">
    <name type="scientific">Roseovarius faecimaris</name>
    <dbReference type="NCBI Taxonomy" id="2494550"/>
    <lineage>
        <taxon>Bacteria</taxon>
        <taxon>Pseudomonadati</taxon>
        <taxon>Pseudomonadota</taxon>
        <taxon>Alphaproteobacteria</taxon>
        <taxon>Rhodobacterales</taxon>
        <taxon>Roseobacteraceae</taxon>
        <taxon>Roseovarius</taxon>
    </lineage>
</organism>